<reference evidence="2" key="2">
    <citation type="submission" date="2015-06" db="UniProtKB">
        <authorList>
            <consortium name="EnsemblMetazoa"/>
        </authorList>
    </citation>
    <scope>IDENTIFICATION</scope>
</reference>
<dbReference type="HOGENOM" id="CLU_2309190_0_0_1"/>
<dbReference type="AlphaFoldDB" id="T1GHU4"/>
<proteinExistence type="predicted"/>
<keyword evidence="1" id="KW-0472">Membrane</keyword>
<protein>
    <submittedName>
        <fullName evidence="2">Uncharacterized protein</fullName>
    </submittedName>
</protein>
<dbReference type="EnsemblMetazoa" id="MESCA003005-RA">
    <property type="protein sequence ID" value="MESCA003005-PA"/>
    <property type="gene ID" value="MESCA003005"/>
</dbReference>
<accession>T1GHU4</accession>
<dbReference type="Proteomes" id="UP000015102">
    <property type="component" value="Unassembled WGS sequence"/>
</dbReference>
<dbReference type="EMBL" id="CAQQ02093431">
    <property type="status" value="NOT_ANNOTATED_CDS"/>
    <property type="molecule type" value="Genomic_DNA"/>
</dbReference>
<name>T1GHU4_MEGSC</name>
<evidence type="ECO:0000313" key="3">
    <source>
        <dbReference type="Proteomes" id="UP000015102"/>
    </source>
</evidence>
<organism evidence="2 3">
    <name type="scientific">Megaselia scalaris</name>
    <name type="common">Humpbacked fly</name>
    <name type="synonym">Phora scalaris</name>
    <dbReference type="NCBI Taxonomy" id="36166"/>
    <lineage>
        <taxon>Eukaryota</taxon>
        <taxon>Metazoa</taxon>
        <taxon>Ecdysozoa</taxon>
        <taxon>Arthropoda</taxon>
        <taxon>Hexapoda</taxon>
        <taxon>Insecta</taxon>
        <taxon>Pterygota</taxon>
        <taxon>Neoptera</taxon>
        <taxon>Endopterygota</taxon>
        <taxon>Diptera</taxon>
        <taxon>Brachycera</taxon>
        <taxon>Muscomorpha</taxon>
        <taxon>Platypezoidea</taxon>
        <taxon>Phoridae</taxon>
        <taxon>Megaseliini</taxon>
        <taxon>Megaselia</taxon>
    </lineage>
</organism>
<sequence length="100" mass="11715">MVINEIQKTSSKYSGTYKNINQNSEKFNFHCPHGWTLSIIYLFTQLLSIFFALLCDFLTFLTLTAISLFRQDGFFLFLFSGIDLQIRLEEFPHSFPRTSN</sequence>
<keyword evidence="3" id="KW-1185">Reference proteome</keyword>
<dbReference type="EMBL" id="CAQQ02093430">
    <property type="status" value="NOT_ANNOTATED_CDS"/>
    <property type="molecule type" value="Genomic_DNA"/>
</dbReference>
<feature type="transmembrane region" description="Helical" evidence="1">
    <location>
        <begin position="39"/>
        <end position="69"/>
    </location>
</feature>
<keyword evidence="1" id="KW-0812">Transmembrane</keyword>
<keyword evidence="1" id="KW-1133">Transmembrane helix</keyword>
<evidence type="ECO:0000256" key="1">
    <source>
        <dbReference type="SAM" id="Phobius"/>
    </source>
</evidence>
<evidence type="ECO:0000313" key="2">
    <source>
        <dbReference type="EnsemblMetazoa" id="MESCA003005-PA"/>
    </source>
</evidence>
<reference evidence="3" key="1">
    <citation type="submission" date="2013-02" db="EMBL/GenBank/DDBJ databases">
        <authorList>
            <person name="Hughes D."/>
        </authorList>
    </citation>
    <scope>NUCLEOTIDE SEQUENCE</scope>
    <source>
        <strain>Durham</strain>
        <strain evidence="3">NC isolate 2 -- Noor lab</strain>
    </source>
</reference>